<accession>A0A5B1CCK1</accession>
<keyword evidence="2" id="KW-1185">Reference proteome</keyword>
<evidence type="ECO:0000313" key="1">
    <source>
        <dbReference type="EMBL" id="KAA1257961.1"/>
    </source>
</evidence>
<name>A0A5B1CCK1_9BACT</name>
<reference evidence="1 2" key="1">
    <citation type="submission" date="2019-08" db="EMBL/GenBank/DDBJ databases">
        <title>Deep-cultivation of Planctomycetes and their phenomic and genomic characterization uncovers novel biology.</title>
        <authorList>
            <person name="Wiegand S."/>
            <person name="Jogler M."/>
            <person name="Boedeker C."/>
            <person name="Pinto D."/>
            <person name="Vollmers J."/>
            <person name="Rivas-Marin E."/>
            <person name="Kohn T."/>
            <person name="Peeters S.H."/>
            <person name="Heuer A."/>
            <person name="Rast P."/>
            <person name="Oberbeckmann S."/>
            <person name="Bunk B."/>
            <person name="Jeske O."/>
            <person name="Meyerdierks A."/>
            <person name="Storesund J.E."/>
            <person name="Kallscheuer N."/>
            <person name="Luecker S."/>
            <person name="Lage O.M."/>
            <person name="Pohl T."/>
            <person name="Merkel B.J."/>
            <person name="Hornburger P."/>
            <person name="Mueller R.-W."/>
            <person name="Bruemmer F."/>
            <person name="Labrenz M."/>
            <person name="Spormann A.M."/>
            <person name="Op Den Camp H."/>
            <person name="Overmann J."/>
            <person name="Amann R."/>
            <person name="Jetten M.S.M."/>
            <person name="Mascher T."/>
            <person name="Medema M.H."/>
            <person name="Devos D.P."/>
            <person name="Kaster A.-K."/>
            <person name="Ovreas L."/>
            <person name="Rohde M."/>
            <person name="Galperin M.Y."/>
            <person name="Jogler C."/>
        </authorList>
    </citation>
    <scope>NUCLEOTIDE SEQUENCE [LARGE SCALE GENOMIC DNA]</scope>
    <source>
        <strain evidence="1 2">LF1</strain>
    </source>
</reference>
<gene>
    <name evidence="1" type="ORF">LF1_04520</name>
</gene>
<dbReference type="AlphaFoldDB" id="A0A5B1CCK1"/>
<comment type="caution">
    <text evidence="1">The sequence shown here is derived from an EMBL/GenBank/DDBJ whole genome shotgun (WGS) entry which is preliminary data.</text>
</comment>
<organism evidence="1 2">
    <name type="scientific">Rubripirellula obstinata</name>
    <dbReference type="NCBI Taxonomy" id="406547"/>
    <lineage>
        <taxon>Bacteria</taxon>
        <taxon>Pseudomonadati</taxon>
        <taxon>Planctomycetota</taxon>
        <taxon>Planctomycetia</taxon>
        <taxon>Pirellulales</taxon>
        <taxon>Pirellulaceae</taxon>
        <taxon>Rubripirellula</taxon>
    </lineage>
</organism>
<proteinExistence type="predicted"/>
<evidence type="ECO:0000313" key="2">
    <source>
        <dbReference type="Proteomes" id="UP000322699"/>
    </source>
</evidence>
<dbReference type="EMBL" id="VRLW01000001">
    <property type="protein sequence ID" value="KAA1257961.1"/>
    <property type="molecule type" value="Genomic_DNA"/>
</dbReference>
<protein>
    <submittedName>
        <fullName evidence="1">Uncharacterized protein</fullName>
    </submittedName>
</protein>
<dbReference type="Proteomes" id="UP000322699">
    <property type="component" value="Unassembled WGS sequence"/>
</dbReference>
<sequence length="57" mass="6708">MLKFDCNRFDAFGFIPRRSMECCPRIRWYVSAAVLLIINGTGYNECDAWRTNKRTSI</sequence>